<sequence>MYEAQENNIELRTTTVSFSYCCYLANHAQLTWFSDGVEKNAPIAKILLEPS</sequence>
<comment type="caution">
    <text evidence="1">The sequence shown here is derived from an EMBL/GenBank/DDBJ whole genome shotgun (WGS) entry which is preliminary data.</text>
</comment>
<protein>
    <submittedName>
        <fullName evidence="1">Uncharacterized protein</fullName>
    </submittedName>
</protein>
<dbReference type="EMBL" id="WOCE01000001">
    <property type="protein sequence ID" value="KAE9621202.1"/>
    <property type="molecule type" value="Genomic_DNA"/>
</dbReference>
<dbReference type="Proteomes" id="UP000447434">
    <property type="component" value="Chromosome 1"/>
</dbReference>
<gene>
    <name evidence="1" type="ORF">Lalb_Chr01g0011151</name>
</gene>
<name>A0A6A4R6Q7_LUPAL</name>
<keyword evidence="2" id="KW-1185">Reference proteome</keyword>
<evidence type="ECO:0000313" key="2">
    <source>
        <dbReference type="Proteomes" id="UP000447434"/>
    </source>
</evidence>
<evidence type="ECO:0000313" key="1">
    <source>
        <dbReference type="EMBL" id="KAE9621202.1"/>
    </source>
</evidence>
<reference evidence="2" key="1">
    <citation type="journal article" date="2020" name="Nat. Commun.">
        <title>Genome sequence of the cluster root forming white lupin.</title>
        <authorList>
            <person name="Hufnagel B."/>
            <person name="Marques A."/>
            <person name="Soriano A."/>
            <person name="Marques L."/>
            <person name="Divol F."/>
            <person name="Doumas P."/>
            <person name="Sallet E."/>
            <person name="Mancinotti D."/>
            <person name="Carrere S."/>
            <person name="Marande W."/>
            <person name="Arribat S."/>
            <person name="Keller J."/>
            <person name="Huneau C."/>
            <person name="Blein T."/>
            <person name="Aime D."/>
            <person name="Laguerre M."/>
            <person name="Taylor J."/>
            <person name="Schubert V."/>
            <person name="Nelson M."/>
            <person name="Geu-Flores F."/>
            <person name="Crespi M."/>
            <person name="Gallardo-Guerrero K."/>
            <person name="Delaux P.-M."/>
            <person name="Salse J."/>
            <person name="Berges H."/>
            <person name="Guyot R."/>
            <person name="Gouzy J."/>
            <person name="Peret B."/>
        </authorList>
    </citation>
    <scope>NUCLEOTIDE SEQUENCE [LARGE SCALE GENOMIC DNA]</scope>
    <source>
        <strain evidence="2">cv. Amiga</strain>
    </source>
</reference>
<accession>A0A6A4R6Q7</accession>
<organism evidence="1 2">
    <name type="scientific">Lupinus albus</name>
    <name type="common">White lupine</name>
    <name type="synonym">Lupinus termis</name>
    <dbReference type="NCBI Taxonomy" id="3870"/>
    <lineage>
        <taxon>Eukaryota</taxon>
        <taxon>Viridiplantae</taxon>
        <taxon>Streptophyta</taxon>
        <taxon>Embryophyta</taxon>
        <taxon>Tracheophyta</taxon>
        <taxon>Spermatophyta</taxon>
        <taxon>Magnoliopsida</taxon>
        <taxon>eudicotyledons</taxon>
        <taxon>Gunneridae</taxon>
        <taxon>Pentapetalae</taxon>
        <taxon>rosids</taxon>
        <taxon>fabids</taxon>
        <taxon>Fabales</taxon>
        <taxon>Fabaceae</taxon>
        <taxon>Papilionoideae</taxon>
        <taxon>50 kb inversion clade</taxon>
        <taxon>genistoids sensu lato</taxon>
        <taxon>core genistoids</taxon>
        <taxon>Genisteae</taxon>
        <taxon>Lupinus</taxon>
    </lineage>
</organism>
<dbReference type="AlphaFoldDB" id="A0A6A4R6Q7"/>
<proteinExistence type="predicted"/>